<dbReference type="EMBL" id="GBXM01023992">
    <property type="protein sequence ID" value="JAH84585.1"/>
    <property type="molecule type" value="Transcribed_RNA"/>
</dbReference>
<accession>A0A0E9W4R3</accession>
<sequence length="31" mass="3681">MLWGVEREARSESQQRAYSCAWECLCESVSW</sequence>
<proteinExistence type="predicted"/>
<organism evidence="1">
    <name type="scientific">Anguilla anguilla</name>
    <name type="common">European freshwater eel</name>
    <name type="synonym">Muraena anguilla</name>
    <dbReference type="NCBI Taxonomy" id="7936"/>
    <lineage>
        <taxon>Eukaryota</taxon>
        <taxon>Metazoa</taxon>
        <taxon>Chordata</taxon>
        <taxon>Craniata</taxon>
        <taxon>Vertebrata</taxon>
        <taxon>Euteleostomi</taxon>
        <taxon>Actinopterygii</taxon>
        <taxon>Neopterygii</taxon>
        <taxon>Teleostei</taxon>
        <taxon>Anguilliformes</taxon>
        <taxon>Anguillidae</taxon>
        <taxon>Anguilla</taxon>
    </lineage>
</organism>
<reference evidence="1" key="1">
    <citation type="submission" date="2014-11" db="EMBL/GenBank/DDBJ databases">
        <authorList>
            <person name="Amaro Gonzalez C."/>
        </authorList>
    </citation>
    <scope>NUCLEOTIDE SEQUENCE</scope>
</reference>
<name>A0A0E9W4R3_ANGAN</name>
<dbReference type="AlphaFoldDB" id="A0A0E9W4R3"/>
<evidence type="ECO:0000313" key="1">
    <source>
        <dbReference type="EMBL" id="JAH84585.1"/>
    </source>
</evidence>
<reference evidence="1" key="2">
    <citation type="journal article" date="2015" name="Fish Shellfish Immunol.">
        <title>Early steps in the European eel (Anguilla anguilla)-Vibrio vulnificus interaction in the gills: Role of the RtxA13 toxin.</title>
        <authorList>
            <person name="Callol A."/>
            <person name="Pajuelo D."/>
            <person name="Ebbesson L."/>
            <person name="Teles M."/>
            <person name="MacKenzie S."/>
            <person name="Amaro C."/>
        </authorList>
    </citation>
    <scope>NUCLEOTIDE SEQUENCE</scope>
</reference>
<protein>
    <submittedName>
        <fullName evidence="1">Uncharacterized protein</fullName>
    </submittedName>
</protein>